<evidence type="ECO:0000259" key="8">
    <source>
        <dbReference type="Pfam" id="PF02108"/>
    </source>
</evidence>
<dbReference type="Pfam" id="PF02108">
    <property type="entry name" value="FliH"/>
    <property type="match status" value="1"/>
</dbReference>
<keyword evidence="5" id="KW-0653">Protein transport</keyword>
<dbReference type="InterPro" id="IPR051472">
    <property type="entry name" value="T3SS_Stator/FliH"/>
</dbReference>
<evidence type="ECO:0000313" key="9">
    <source>
        <dbReference type="EMBL" id="NEN05183.1"/>
    </source>
</evidence>
<dbReference type="InterPro" id="IPR018035">
    <property type="entry name" value="Flagellar_FliH/T3SS_HrpE"/>
</dbReference>
<dbReference type="GO" id="GO:0005829">
    <property type="term" value="C:cytosol"/>
    <property type="evidence" value="ECO:0007669"/>
    <property type="project" value="TreeGrafter"/>
</dbReference>
<keyword evidence="7" id="KW-0175">Coiled coil</keyword>
<evidence type="ECO:0000256" key="3">
    <source>
        <dbReference type="ARBA" id="ARBA00022448"/>
    </source>
</evidence>
<comment type="similarity">
    <text evidence="2">Belongs to the FliH family.</text>
</comment>
<reference evidence="9 10" key="1">
    <citation type="journal article" date="2014" name="J. Microbiol.">
        <title>Diaminobutyricibacter tongyongensis gen. nov., sp. nov. and Homoserinibacter gongjuensis gen. nov., sp. nov. belong to the family Microbacteriaceae.</title>
        <authorList>
            <person name="Kim S.J."/>
            <person name="Ahn J.H."/>
            <person name="Weon H.Y."/>
            <person name="Hamada M."/>
            <person name="Suzuki K."/>
            <person name="Kwon S.W."/>
        </authorList>
    </citation>
    <scope>NUCLEOTIDE SEQUENCE [LARGE SCALE GENOMIC DNA]</scope>
    <source>
        <strain evidence="9 10">NBRC 108724</strain>
    </source>
</reference>
<dbReference type="EMBL" id="JAAGWY010000001">
    <property type="protein sequence ID" value="NEN05183.1"/>
    <property type="molecule type" value="Genomic_DNA"/>
</dbReference>
<protein>
    <recommendedName>
        <fullName evidence="8">Flagellar assembly protein FliH/Type III secretion system HrpE domain-containing protein</fullName>
    </recommendedName>
</protein>
<dbReference type="RefSeq" id="WP_163288356.1">
    <property type="nucleotide sequence ID" value="NZ_JAAGWY010000001.1"/>
</dbReference>
<gene>
    <name evidence="9" type="ORF">G3T36_04795</name>
</gene>
<sequence length="201" mass="21026">MTSPAFTALAFPAVRIRPDGEAEDQARARGYAAGYAQGAREAERELAERRERLETEAAEAAARAEIVLQRRMSAVQAMLLALEARLEPVLESAQQSLAASALDLAEAVLGTELGDGARSAKAIVARVLSGVDASQATTVRVNPAELPLLTSQFGGHEAITLVADDSLGRGDAVAELPAGFLDARIGSALARARAALLEERP</sequence>
<evidence type="ECO:0000256" key="6">
    <source>
        <dbReference type="ARBA" id="ARBA00023225"/>
    </source>
</evidence>
<comment type="function">
    <text evidence="1">Needed for flagellar regrowth and assembly.</text>
</comment>
<keyword evidence="10" id="KW-1185">Reference proteome</keyword>
<name>A0A6L9XUX9_9MICO</name>
<dbReference type="Proteomes" id="UP000474967">
    <property type="component" value="Unassembled WGS sequence"/>
</dbReference>
<keyword evidence="6" id="KW-1006">Bacterial flagellum protein export</keyword>
<proteinExistence type="inferred from homology"/>
<evidence type="ECO:0000313" key="10">
    <source>
        <dbReference type="Proteomes" id="UP000474967"/>
    </source>
</evidence>
<evidence type="ECO:0000256" key="7">
    <source>
        <dbReference type="SAM" id="Coils"/>
    </source>
</evidence>
<evidence type="ECO:0000256" key="1">
    <source>
        <dbReference type="ARBA" id="ARBA00003041"/>
    </source>
</evidence>
<dbReference type="AlphaFoldDB" id="A0A6L9XUX9"/>
<evidence type="ECO:0000256" key="5">
    <source>
        <dbReference type="ARBA" id="ARBA00022927"/>
    </source>
</evidence>
<organism evidence="9 10">
    <name type="scientific">Leifsonia tongyongensis</name>
    <dbReference type="NCBI Taxonomy" id="1268043"/>
    <lineage>
        <taxon>Bacteria</taxon>
        <taxon>Bacillati</taxon>
        <taxon>Actinomycetota</taxon>
        <taxon>Actinomycetes</taxon>
        <taxon>Micrococcales</taxon>
        <taxon>Microbacteriaceae</taxon>
        <taxon>Leifsonia</taxon>
    </lineage>
</organism>
<accession>A0A6L9XUX9</accession>
<comment type="caution">
    <text evidence="9">The sequence shown here is derived from an EMBL/GenBank/DDBJ whole genome shotgun (WGS) entry which is preliminary data.</text>
</comment>
<dbReference type="GO" id="GO:0015031">
    <property type="term" value="P:protein transport"/>
    <property type="evidence" value="ECO:0007669"/>
    <property type="project" value="UniProtKB-KW"/>
</dbReference>
<feature type="coiled-coil region" evidence="7">
    <location>
        <begin position="36"/>
        <end position="70"/>
    </location>
</feature>
<evidence type="ECO:0000256" key="4">
    <source>
        <dbReference type="ARBA" id="ARBA00022795"/>
    </source>
</evidence>
<dbReference type="PANTHER" id="PTHR34982:SF1">
    <property type="entry name" value="FLAGELLAR ASSEMBLY PROTEIN FLIH"/>
    <property type="match status" value="1"/>
</dbReference>
<dbReference type="GO" id="GO:0044781">
    <property type="term" value="P:bacterial-type flagellum organization"/>
    <property type="evidence" value="ECO:0007669"/>
    <property type="project" value="UniProtKB-KW"/>
</dbReference>
<dbReference type="PANTHER" id="PTHR34982">
    <property type="entry name" value="YOP PROTEINS TRANSLOCATION PROTEIN L"/>
    <property type="match status" value="1"/>
</dbReference>
<feature type="domain" description="Flagellar assembly protein FliH/Type III secretion system HrpE" evidence="8">
    <location>
        <begin position="72"/>
        <end position="187"/>
    </location>
</feature>
<evidence type="ECO:0000256" key="2">
    <source>
        <dbReference type="ARBA" id="ARBA00006602"/>
    </source>
</evidence>
<keyword evidence="3" id="KW-0813">Transport</keyword>
<keyword evidence="4" id="KW-1005">Bacterial flagellum biogenesis</keyword>